<sequence length="179" mass="20757">MDNEMICPEQVTLDPETAHPCLMFSRDHKTVWVGAGKQNLPDSPKRFMSSLSVLGSQGFTSGRHYWEVEVEENGGWAVGVALESVPRKELLDLQRSETVWALRMESDHWYRTFCMTPEVLALRDKLRKIRVCLDYEMGRVTFYNSKAMRLILHLEATFTEKVLPYFCIYSVETLIRVCD</sequence>
<keyword evidence="3" id="KW-1185">Reference proteome</keyword>
<dbReference type="FunFam" id="2.60.120.920:FF:000004">
    <property type="entry name" value="Butyrophilin subfamily 1 member A1"/>
    <property type="match status" value="1"/>
</dbReference>
<dbReference type="PANTHER" id="PTHR24103">
    <property type="entry name" value="E3 UBIQUITIN-PROTEIN LIGASE TRIM"/>
    <property type="match status" value="1"/>
</dbReference>
<proteinExistence type="predicted"/>
<dbReference type="Pfam" id="PF00622">
    <property type="entry name" value="SPRY"/>
    <property type="match status" value="1"/>
</dbReference>
<dbReference type="InterPro" id="IPR043136">
    <property type="entry name" value="B30.2/SPRY_sf"/>
</dbReference>
<feature type="domain" description="B30.2/SPRY" evidence="1">
    <location>
        <begin position="1"/>
        <end position="179"/>
    </location>
</feature>
<dbReference type="SUPFAM" id="SSF49899">
    <property type="entry name" value="Concanavalin A-like lectins/glucanases"/>
    <property type="match status" value="1"/>
</dbReference>
<dbReference type="InterPro" id="IPR050143">
    <property type="entry name" value="TRIM/RBCC"/>
</dbReference>
<dbReference type="InterPro" id="IPR003877">
    <property type="entry name" value="SPRY_dom"/>
</dbReference>
<dbReference type="Ensembl" id="ENSZALT00000008373.1">
    <property type="protein sequence ID" value="ENSZALP00000005668.1"/>
    <property type="gene ID" value="ENSZALG00000005262.1"/>
</dbReference>
<dbReference type="AlphaFoldDB" id="A0A8D2MEQ1"/>
<evidence type="ECO:0000313" key="2">
    <source>
        <dbReference type="Ensembl" id="ENSZALP00000005668.1"/>
    </source>
</evidence>
<dbReference type="Gene3D" id="2.60.120.920">
    <property type="match status" value="1"/>
</dbReference>
<dbReference type="PROSITE" id="PS50188">
    <property type="entry name" value="B302_SPRY"/>
    <property type="match status" value="1"/>
</dbReference>
<dbReference type="SMART" id="SM00449">
    <property type="entry name" value="SPRY"/>
    <property type="match status" value="1"/>
</dbReference>
<dbReference type="InterPro" id="IPR006574">
    <property type="entry name" value="PRY"/>
</dbReference>
<dbReference type="Pfam" id="PF13765">
    <property type="entry name" value="PRY"/>
    <property type="match status" value="1"/>
</dbReference>
<protein>
    <recommendedName>
        <fullName evidence="1">B30.2/SPRY domain-containing protein</fullName>
    </recommendedName>
</protein>
<accession>A0A8D2MEQ1</accession>
<dbReference type="InterPro" id="IPR001870">
    <property type="entry name" value="B30.2/SPRY"/>
</dbReference>
<dbReference type="InterPro" id="IPR013320">
    <property type="entry name" value="ConA-like_dom_sf"/>
</dbReference>
<reference evidence="2" key="2">
    <citation type="submission" date="2025-09" db="UniProtKB">
        <authorList>
            <consortium name="Ensembl"/>
        </authorList>
    </citation>
    <scope>IDENTIFICATION</scope>
</reference>
<reference evidence="2" key="1">
    <citation type="submission" date="2025-08" db="UniProtKB">
        <authorList>
            <consortium name="Ensembl"/>
        </authorList>
    </citation>
    <scope>IDENTIFICATION</scope>
</reference>
<evidence type="ECO:0000313" key="3">
    <source>
        <dbReference type="Proteomes" id="UP000694413"/>
    </source>
</evidence>
<dbReference type="SMART" id="SM00589">
    <property type="entry name" value="PRY"/>
    <property type="match status" value="1"/>
</dbReference>
<dbReference type="InterPro" id="IPR003879">
    <property type="entry name" value="Butyrophylin_SPRY"/>
</dbReference>
<organism evidence="2 3">
    <name type="scientific">Zonotrichia albicollis</name>
    <name type="common">White-throated sparrow</name>
    <name type="synonym">Fringilla albicollis</name>
    <dbReference type="NCBI Taxonomy" id="44394"/>
    <lineage>
        <taxon>Eukaryota</taxon>
        <taxon>Metazoa</taxon>
        <taxon>Chordata</taxon>
        <taxon>Craniata</taxon>
        <taxon>Vertebrata</taxon>
        <taxon>Euteleostomi</taxon>
        <taxon>Archelosauria</taxon>
        <taxon>Archosauria</taxon>
        <taxon>Dinosauria</taxon>
        <taxon>Saurischia</taxon>
        <taxon>Theropoda</taxon>
        <taxon>Coelurosauria</taxon>
        <taxon>Aves</taxon>
        <taxon>Neognathae</taxon>
        <taxon>Neoaves</taxon>
        <taxon>Telluraves</taxon>
        <taxon>Australaves</taxon>
        <taxon>Passeriformes</taxon>
        <taxon>Passerellidae</taxon>
        <taxon>Zonotrichia</taxon>
    </lineage>
</organism>
<dbReference type="Proteomes" id="UP000694413">
    <property type="component" value="Unassembled WGS sequence"/>
</dbReference>
<dbReference type="PRINTS" id="PR01407">
    <property type="entry name" value="BUTYPHLNCDUF"/>
</dbReference>
<evidence type="ECO:0000259" key="1">
    <source>
        <dbReference type="PROSITE" id="PS50188"/>
    </source>
</evidence>
<name>A0A8D2MEQ1_ZONAL</name>